<dbReference type="Proteomes" id="UP000318017">
    <property type="component" value="Chromosome"/>
</dbReference>
<accession>A0A518GDW1</accession>
<reference evidence="1 2" key="1">
    <citation type="submission" date="2019-02" db="EMBL/GenBank/DDBJ databases">
        <title>Deep-cultivation of Planctomycetes and their phenomic and genomic characterization uncovers novel biology.</title>
        <authorList>
            <person name="Wiegand S."/>
            <person name="Jogler M."/>
            <person name="Boedeker C."/>
            <person name="Pinto D."/>
            <person name="Vollmers J."/>
            <person name="Rivas-Marin E."/>
            <person name="Kohn T."/>
            <person name="Peeters S.H."/>
            <person name="Heuer A."/>
            <person name="Rast P."/>
            <person name="Oberbeckmann S."/>
            <person name="Bunk B."/>
            <person name="Jeske O."/>
            <person name="Meyerdierks A."/>
            <person name="Storesund J.E."/>
            <person name="Kallscheuer N."/>
            <person name="Luecker S."/>
            <person name="Lage O.M."/>
            <person name="Pohl T."/>
            <person name="Merkel B.J."/>
            <person name="Hornburger P."/>
            <person name="Mueller R.-W."/>
            <person name="Bruemmer F."/>
            <person name="Labrenz M."/>
            <person name="Spormann A.M."/>
            <person name="Op den Camp H."/>
            <person name="Overmann J."/>
            <person name="Amann R."/>
            <person name="Jetten M.S.M."/>
            <person name="Mascher T."/>
            <person name="Medema M.H."/>
            <person name="Devos D.P."/>
            <person name="Kaster A.-K."/>
            <person name="Ovreas L."/>
            <person name="Rohde M."/>
            <person name="Galperin M.Y."/>
            <person name="Jogler C."/>
        </authorList>
    </citation>
    <scope>NUCLEOTIDE SEQUENCE [LARGE SCALE GENOMIC DNA]</scope>
    <source>
        <strain evidence="1 2">Q31a</strain>
    </source>
</reference>
<protein>
    <submittedName>
        <fullName evidence="1">Uncharacterized protein</fullName>
    </submittedName>
</protein>
<gene>
    <name evidence="1" type="ORF">Q31a_51620</name>
</gene>
<dbReference type="EMBL" id="CP036298">
    <property type="protein sequence ID" value="QDV26783.1"/>
    <property type="molecule type" value="Genomic_DNA"/>
</dbReference>
<sequence>MEAGEGHFFALRETTAATCRSFLAPQPNAFSPDKVTPLAACFSVSLSKKEPERKLSAAPKHLLGGLTTPAPITTPKRRPVIALHIWTAATRRSFLARQPNAFSPDKVTPLAARFSVSLSQKELGRKLSAAQNTSSVDYPHQP</sequence>
<evidence type="ECO:0000313" key="1">
    <source>
        <dbReference type="EMBL" id="QDV26783.1"/>
    </source>
</evidence>
<dbReference type="AlphaFoldDB" id="A0A518GDW1"/>
<organism evidence="1 2">
    <name type="scientific">Aureliella helgolandensis</name>
    <dbReference type="NCBI Taxonomy" id="2527968"/>
    <lineage>
        <taxon>Bacteria</taxon>
        <taxon>Pseudomonadati</taxon>
        <taxon>Planctomycetota</taxon>
        <taxon>Planctomycetia</taxon>
        <taxon>Pirellulales</taxon>
        <taxon>Pirellulaceae</taxon>
        <taxon>Aureliella</taxon>
    </lineage>
</organism>
<keyword evidence="2" id="KW-1185">Reference proteome</keyword>
<evidence type="ECO:0000313" key="2">
    <source>
        <dbReference type="Proteomes" id="UP000318017"/>
    </source>
</evidence>
<dbReference type="KEGG" id="ahel:Q31a_51620"/>
<name>A0A518GDW1_9BACT</name>
<proteinExistence type="predicted"/>